<dbReference type="PANTHER" id="PTHR33112">
    <property type="entry name" value="DOMAIN PROTEIN, PUTATIVE-RELATED"/>
    <property type="match status" value="1"/>
</dbReference>
<evidence type="ECO:0000313" key="2">
    <source>
        <dbReference type="EMBL" id="KAK1845573.1"/>
    </source>
</evidence>
<dbReference type="PANTHER" id="PTHR33112:SF13">
    <property type="entry name" value="HETEROKARYON INCOMPATIBILITY DOMAIN-CONTAINING PROTEIN"/>
    <property type="match status" value="1"/>
</dbReference>
<dbReference type="Proteomes" id="UP001243330">
    <property type="component" value="Unassembled WGS sequence"/>
</dbReference>
<gene>
    <name evidence="2" type="ORF">CCHR01_11805</name>
</gene>
<dbReference type="InterPro" id="IPR010730">
    <property type="entry name" value="HET"/>
</dbReference>
<comment type="caution">
    <text evidence="2">The sequence shown here is derived from an EMBL/GenBank/DDBJ whole genome shotgun (WGS) entry which is preliminary data.</text>
</comment>
<keyword evidence="3" id="KW-1185">Reference proteome</keyword>
<dbReference type="AlphaFoldDB" id="A0AAD9ACE1"/>
<feature type="domain" description="Heterokaryon incompatibility" evidence="1">
    <location>
        <begin position="3"/>
        <end position="154"/>
    </location>
</feature>
<dbReference type="EMBL" id="JAQOWY010000267">
    <property type="protein sequence ID" value="KAK1845573.1"/>
    <property type="molecule type" value="Genomic_DNA"/>
</dbReference>
<protein>
    <submittedName>
        <fullName evidence="2">Tol protein</fullName>
    </submittedName>
</protein>
<evidence type="ECO:0000313" key="3">
    <source>
        <dbReference type="Proteomes" id="UP001243330"/>
    </source>
</evidence>
<dbReference type="Pfam" id="PF06985">
    <property type="entry name" value="HET"/>
    <property type="match status" value="1"/>
</dbReference>
<evidence type="ECO:0000259" key="1">
    <source>
        <dbReference type="Pfam" id="PF06985"/>
    </source>
</evidence>
<reference evidence="2" key="1">
    <citation type="submission" date="2023-01" db="EMBL/GenBank/DDBJ databases">
        <title>Colletotrichum chrysophilum M932 genome sequence.</title>
        <authorList>
            <person name="Baroncelli R."/>
        </authorList>
    </citation>
    <scope>NUCLEOTIDE SEQUENCE</scope>
    <source>
        <strain evidence="2">M932</strain>
    </source>
</reference>
<proteinExistence type="predicted"/>
<sequence length="461" mass="52810">MRYACLSHCWGNPAEIGRTLKENIEDHKNSVPLNALTTTFQNAVETCRFLGIKYIWIDSICIIQNSDSQEDWVSEAARMADIYENAYITIAATKSTASSGGCYSETPKQYIARPIPGYQNAFSRFKLPGLPTHWYDFGRQKELPLLNWGWVYQEMRLSHRVLHFCAQEVIWDCRSGTLRQKESESNEHPRSRSTPEHVHYNDMPYHIPSKRPDLLWYRLVSEYSNLRLTKTDEDRMAALAGIVKSIQHHHQRGKYLIGLWENSLILDLCWETAFNAYLESRWKSRYPSWSWASVHNQVSWDNGVNKAYVPLSTIEGINVVYDGPDNLGKASEFSMSSITIKAPILKCKVAYASDAEGKPQVVLTEAKGIVARGYTPDFIMPRTRRRTGFVAVLCGKTTAVCMALHLQKRRKRGADVYERMGHVWIEQERFVGNYSSRPSLSGEGIKKFWSILPEPSVIELV</sequence>
<organism evidence="2 3">
    <name type="scientific">Colletotrichum chrysophilum</name>
    <dbReference type="NCBI Taxonomy" id="1836956"/>
    <lineage>
        <taxon>Eukaryota</taxon>
        <taxon>Fungi</taxon>
        <taxon>Dikarya</taxon>
        <taxon>Ascomycota</taxon>
        <taxon>Pezizomycotina</taxon>
        <taxon>Sordariomycetes</taxon>
        <taxon>Hypocreomycetidae</taxon>
        <taxon>Glomerellales</taxon>
        <taxon>Glomerellaceae</taxon>
        <taxon>Colletotrichum</taxon>
        <taxon>Colletotrichum gloeosporioides species complex</taxon>
    </lineage>
</organism>
<name>A0AAD9ACE1_9PEZI</name>
<accession>A0AAD9ACE1</accession>